<reference evidence="2" key="1">
    <citation type="journal article" date="2021" name="Sci. Adv.">
        <title>The American lobster genome reveals insights on longevity, neural, and immune adaptations.</title>
        <authorList>
            <person name="Polinski J.M."/>
            <person name="Zimin A.V."/>
            <person name="Clark K.F."/>
            <person name="Kohn A.B."/>
            <person name="Sadowski N."/>
            <person name="Timp W."/>
            <person name="Ptitsyn A."/>
            <person name="Khanna P."/>
            <person name="Romanova D.Y."/>
            <person name="Williams P."/>
            <person name="Greenwood S.J."/>
            <person name="Moroz L.L."/>
            <person name="Walt D.R."/>
            <person name="Bodnar A.G."/>
        </authorList>
    </citation>
    <scope>NUCLEOTIDE SEQUENCE</scope>
    <source>
        <strain evidence="2">GMGI-L3</strain>
    </source>
</reference>
<feature type="chain" id="PRO_5035232249" description="Secreted protein" evidence="1">
    <location>
        <begin position="20"/>
        <end position="75"/>
    </location>
</feature>
<evidence type="ECO:0000313" key="2">
    <source>
        <dbReference type="EMBL" id="KAG7155521.1"/>
    </source>
</evidence>
<dbReference type="AlphaFoldDB" id="A0A8J5JDD0"/>
<protein>
    <recommendedName>
        <fullName evidence="4">Secreted protein</fullName>
    </recommendedName>
</protein>
<evidence type="ECO:0000313" key="3">
    <source>
        <dbReference type="Proteomes" id="UP000747542"/>
    </source>
</evidence>
<sequence length="75" mass="9148">MVVVVVVVWWWCLVMVVEMKRASERASAKNKKVVQVWREAKLNSRWRRRKGRKGEDVKKECEEKKQRQEFEEKTN</sequence>
<evidence type="ECO:0000256" key="1">
    <source>
        <dbReference type="SAM" id="SignalP"/>
    </source>
</evidence>
<organism evidence="2 3">
    <name type="scientific">Homarus americanus</name>
    <name type="common">American lobster</name>
    <dbReference type="NCBI Taxonomy" id="6706"/>
    <lineage>
        <taxon>Eukaryota</taxon>
        <taxon>Metazoa</taxon>
        <taxon>Ecdysozoa</taxon>
        <taxon>Arthropoda</taxon>
        <taxon>Crustacea</taxon>
        <taxon>Multicrustacea</taxon>
        <taxon>Malacostraca</taxon>
        <taxon>Eumalacostraca</taxon>
        <taxon>Eucarida</taxon>
        <taxon>Decapoda</taxon>
        <taxon>Pleocyemata</taxon>
        <taxon>Astacidea</taxon>
        <taxon>Nephropoidea</taxon>
        <taxon>Nephropidae</taxon>
        <taxon>Homarus</taxon>
    </lineage>
</organism>
<evidence type="ECO:0008006" key="4">
    <source>
        <dbReference type="Google" id="ProtNLM"/>
    </source>
</evidence>
<dbReference type="EMBL" id="JAHLQT010041347">
    <property type="protein sequence ID" value="KAG7155521.1"/>
    <property type="molecule type" value="Genomic_DNA"/>
</dbReference>
<keyword evidence="1" id="KW-0732">Signal</keyword>
<feature type="signal peptide" evidence="1">
    <location>
        <begin position="1"/>
        <end position="19"/>
    </location>
</feature>
<accession>A0A8J5JDD0</accession>
<comment type="caution">
    <text evidence="2">The sequence shown here is derived from an EMBL/GenBank/DDBJ whole genome shotgun (WGS) entry which is preliminary data.</text>
</comment>
<keyword evidence="3" id="KW-1185">Reference proteome</keyword>
<proteinExistence type="predicted"/>
<gene>
    <name evidence="2" type="ORF">Hamer_G024738</name>
</gene>
<dbReference type="Proteomes" id="UP000747542">
    <property type="component" value="Unassembled WGS sequence"/>
</dbReference>
<name>A0A8J5JDD0_HOMAM</name>